<organism evidence="3 4">
    <name type="scientific">Isoptericola jiangsuensis</name>
    <dbReference type="NCBI Taxonomy" id="548579"/>
    <lineage>
        <taxon>Bacteria</taxon>
        <taxon>Bacillati</taxon>
        <taxon>Actinomycetota</taxon>
        <taxon>Actinomycetes</taxon>
        <taxon>Micrococcales</taxon>
        <taxon>Promicromonosporaceae</taxon>
        <taxon>Isoptericola</taxon>
    </lineage>
</organism>
<keyword evidence="4" id="KW-1185">Reference proteome</keyword>
<evidence type="ECO:0000256" key="2">
    <source>
        <dbReference type="SAM" id="Phobius"/>
    </source>
</evidence>
<evidence type="ECO:0000313" key="3">
    <source>
        <dbReference type="EMBL" id="PFG42324.1"/>
    </source>
</evidence>
<keyword evidence="2" id="KW-0812">Transmembrane</keyword>
<feature type="transmembrane region" description="Helical" evidence="2">
    <location>
        <begin position="32"/>
        <end position="52"/>
    </location>
</feature>
<dbReference type="InterPro" id="IPR021385">
    <property type="entry name" value="DUF3017"/>
</dbReference>
<feature type="region of interest" description="Disordered" evidence="1">
    <location>
        <begin position="1"/>
        <end position="28"/>
    </location>
</feature>
<gene>
    <name evidence="3" type="ORF">ATJ88_0981</name>
</gene>
<accession>A0A2A9ETH7</accession>
<dbReference type="EMBL" id="PDJJ01000001">
    <property type="protein sequence ID" value="PFG42324.1"/>
    <property type="molecule type" value="Genomic_DNA"/>
</dbReference>
<evidence type="ECO:0000313" key="4">
    <source>
        <dbReference type="Proteomes" id="UP000224130"/>
    </source>
</evidence>
<dbReference type="Pfam" id="PF11222">
    <property type="entry name" value="DUF3017"/>
    <property type="match status" value="1"/>
</dbReference>
<comment type="caution">
    <text evidence="3">The sequence shown here is derived from an EMBL/GenBank/DDBJ whole genome shotgun (WGS) entry which is preliminary data.</text>
</comment>
<protein>
    <recommendedName>
        <fullName evidence="5">DUF3017 family protein</fullName>
    </recommendedName>
</protein>
<evidence type="ECO:0000256" key="1">
    <source>
        <dbReference type="SAM" id="MobiDB-lite"/>
    </source>
</evidence>
<keyword evidence="2" id="KW-1133">Transmembrane helix</keyword>
<dbReference type="Proteomes" id="UP000224130">
    <property type="component" value="Unassembled WGS sequence"/>
</dbReference>
<proteinExistence type="predicted"/>
<keyword evidence="2" id="KW-0472">Membrane</keyword>
<feature type="compositionally biased region" description="Low complexity" evidence="1">
    <location>
        <begin position="18"/>
        <end position="28"/>
    </location>
</feature>
<evidence type="ECO:0008006" key="5">
    <source>
        <dbReference type="Google" id="ProtNLM"/>
    </source>
</evidence>
<dbReference type="AlphaFoldDB" id="A0A2A9ETH7"/>
<sequence>MVVVPDSSPPATPRWHAVDAPAASGRAAPSPVPAILVVLTGIVATVVLGLTVDARTGALTLAATLAVAGAWRATSPTGPAGLAIRSRGFDVFLCWSAATGLSVLALTAPGI</sequence>
<reference evidence="3 4" key="1">
    <citation type="submission" date="2017-10" db="EMBL/GenBank/DDBJ databases">
        <title>Sequencing the genomes of 1000 actinobacteria strains.</title>
        <authorList>
            <person name="Klenk H.-P."/>
        </authorList>
    </citation>
    <scope>NUCLEOTIDE SEQUENCE [LARGE SCALE GENOMIC DNA]</scope>
    <source>
        <strain evidence="3 4">DSM 21863</strain>
    </source>
</reference>
<name>A0A2A9ETH7_9MICO</name>